<protein>
    <submittedName>
        <fullName evidence="1">Uncharacterized protein</fullName>
    </submittedName>
</protein>
<sequence length="194" mass="21963">MEKLDAGTLVTKIKFDVKVGVLRNCSVEWLVNSYNAINNPDLVKKAWEMCRVPKTTFNLSHESLDKITSGKSEQSVIGEAEEAKEDMGKPWELGEGEDNVNVSMKTVITRTMAQEIDDVSSNVDDSETEDDKDLDEDYAPSMHITQHSQTSKEQSQELGDFEPMVVRGKRVRVPNKHYDDASWTHFDASDDEYN</sequence>
<accession>A0ACB8TM58</accession>
<dbReference type="Proteomes" id="UP001055072">
    <property type="component" value="Unassembled WGS sequence"/>
</dbReference>
<comment type="caution">
    <text evidence="1">The sequence shown here is derived from an EMBL/GenBank/DDBJ whole genome shotgun (WGS) entry which is preliminary data.</text>
</comment>
<name>A0ACB8TM58_9APHY</name>
<evidence type="ECO:0000313" key="2">
    <source>
        <dbReference type="Proteomes" id="UP001055072"/>
    </source>
</evidence>
<organism evidence="1 2">
    <name type="scientific">Irpex rosettiformis</name>
    <dbReference type="NCBI Taxonomy" id="378272"/>
    <lineage>
        <taxon>Eukaryota</taxon>
        <taxon>Fungi</taxon>
        <taxon>Dikarya</taxon>
        <taxon>Basidiomycota</taxon>
        <taxon>Agaricomycotina</taxon>
        <taxon>Agaricomycetes</taxon>
        <taxon>Polyporales</taxon>
        <taxon>Irpicaceae</taxon>
        <taxon>Irpex</taxon>
    </lineage>
</organism>
<proteinExistence type="predicted"/>
<dbReference type="EMBL" id="MU274999">
    <property type="protein sequence ID" value="KAI0083079.1"/>
    <property type="molecule type" value="Genomic_DNA"/>
</dbReference>
<reference evidence="1" key="1">
    <citation type="journal article" date="2021" name="Environ. Microbiol.">
        <title>Gene family expansions and transcriptome signatures uncover fungal adaptations to wood decay.</title>
        <authorList>
            <person name="Hage H."/>
            <person name="Miyauchi S."/>
            <person name="Viragh M."/>
            <person name="Drula E."/>
            <person name="Min B."/>
            <person name="Chaduli D."/>
            <person name="Navarro D."/>
            <person name="Favel A."/>
            <person name="Norest M."/>
            <person name="Lesage-Meessen L."/>
            <person name="Balint B."/>
            <person name="Merenyi Z."/>
            <person name="de Eugenio L."/>
            <person name="Morin E."/>
            <person name="Martinez A.T."/>
            <person name="Baldrian P."/>
            <person name="Stursova M."/>
            <person name="Martinez M.J."/>
            <person name="Novotny C."/>
            <person name="Magnuson J.K."/>
            <person name="Spatafora J.W."/>
            <person name="Maurice S."/>
            <person name="Pangilinan J."/>
            <person name="Andreopoulos W."/>
            <person name="LaButti K."/>
            <person name="Hundley H."/>
            <person name="Na H."/>
            <person name="Kuo A."/>
            <person name="Barry K."/>
            <person name="Lipzen A."/>
            <person name="Henrissat B."/>
            <person name="Riley R."/>
            <person name="Ahrendt S."/>
            <person name="Nagy L.G."/>
            <person name="Grigoriev I.V."/>
            <person name="Martin F."/>
            <person name="Rosso M.N."/>
        </authorList>
    </citation>
    <scope>NUCLEOTIDE SEQUENCE</scope>
    <source>
        <strain evidence="1">CBS 384.51</strain>
    </source>
</reference>
<evidence type="ECO:0000313" key="1">
    <source>
        <dbReference type="EMBL" id="KAI0083079.1"/>
    </source>
</evidence>
<gene>
    <name evidence="1" type="ORF">BDY19DRAFT_998875</name>
</gene>
<keyword evidence="2" id="KW-1185">Reference proteome</keyword>